<organism evidence="1 2">
    <name type="scientific">Dyella solisilvae</name>
    <dbReference type="NCBI Taxonomy" id="1920168"/>
    <lineage>
        <taxon>Bacteria</taxon>
        <taxon>Pseudomonadati</taxon>
        <taxon>Pseudomonadota</taxon>
        <taxon>Gammaproteobacteria</taxon>
        <taxon>Lysobacterales</taxon>
        <taxon>Rhodanobacteraceae</taxon>
        <taxon>Dyella</taxon>
    </lineage>
</organism>
<dbReference type="EMBL" id="QQSY01000006">
    <property type="protein sequence ID" value="RDI97175.1"/>
    <property type="molecule type" value="Genomic_DNA"/>
</dbReference>
<dbReference type="AlphaFoldDB" id="A0A370K3D2"/>
<dbReference type="Proteomes" id="UP000254711">
    <property type="component" value="Unassembled WGS sequence"/>
</dbReference>
<evidence type="ECO:0000313" key="2">
    <source>
        <dbReference type="Proteomes" id="UP000254711"/>
    </source>
</evidence>
<accession>A0A370K3D2</accession>
<reference evidence="1 2" key="1">
    <citation type="submission" date="2018-07" db="EMBL/GenBank/DDBJ databases">
        <title>Dyella solisilvae sp. nov., isolated from the pine and broad-leaved mixed forest soil.</title>
        <authorList>
            <person name="Gao Z."/>
            <person name="Qiu L."/>
        </authorList>
    </citation>
    <scope>NUCLEOTIDE SEQUENCE [LARGE SCALE GENOMIC DNA]</scope>
    <source>
        <strain evidence="1 2">DHG54</strain>
    </source>
</reference>
<evidence type="ECO:0000313" key="1">
    <source>
        <dbReference type="EMBL" id="RDI97175.1"/>
    </source>
</evidence>
<gene>
    <name evidence="1" type="ORF">DVT68_17585</name>
</gene>
<protein>
    <submittedName>
        <fullName evidence="1">Uncharacterized protein</fullName>
    </submittedName>
</protein>
<name>A0A370K3D2_9GAMM</name>
<comment type="caution">
    <text evidence="1">The sequence shown here is derived from an EMBL/GenBank/DDBJ whole genome shotgun (WGS) entry which is preliminary data.</text>
</comment>
<proteinExistence type="predicted"/>
<keyword evidence="2" id="KW-1185">Reference proteome</keyword>
<sequence length="78" mass="7071">MPPPVGAVVGWAGAVLAGAGVVAAGAGAAVAGVAGAAGAGAVAAGAAGAEVDSCSFLPHALSISRPARVAQVRAVWRA</sequence>